<gene>
    <name evidence="5" type="ORF">SNE25_12050</name>
</gene>
<dbReference type="SUPFAM" id="SSF46689">
    <property type="entry name" value="Homeodomain-like"/>
    <property type="match status" value="2"/>
</dbReference>
<dbReference type="PROSITE" id="PS01124">
    <property type="entry name" value="HTH_ARAC_FAMILY_2"/>
    <property type="match status" value="1"/>
</dbReference>
<feature type="domain" description="HTH araC/xylS-type" evidence="4">
    <location>
        <begin position="187"/>
        <end position="285"/>
    </location>
</feature>
<evidence type="ECO:0000313" key="6">
    <source>
        <dbReference type="Proteomes" id="UP001324380"/>
    </source>
</evidence>
<evidence type="ECO:0000256" key="3">
    <source>
        <dbReference type="ARBA" id="ARBA00023163"/>
    </source>
</evidence>
<protein>
    <submittedName>
        <fullName evidence="5">AraC family transcriptional regulator</fullName>
    </submittedName>
</protein>
<keyword evidence="1" id="KW-0805">Transcription regulation</keyword>
<dbReference type="PROSITE" id="PS00041">
    <property type="entry name" value="HTH_ARAC_FAMILY_1"/>
    <property type="match status" value="1"/>
</dbReference>
<reference evidence="5 6" key="1">
    <citation type="submission" date="2023-11" db="EMBL/GenBank/DDBJ databases">
        <title>Analysis of the Genomes of Mucilaginibacter gossypii cycad 4 and M. sabulilitoris SNA2: microbes with the potential for plant growth promotion.</title>
        <authorList>
            <person name="Hirsch A.M."/>
            <person name="Humm E."/>
            <person name="Rubbi M."/>
            <person name="Del Vecchio G."/>
            <person name="Ha S.M."/>
            <person name="Pellegrini M."/>
            <person name="Gunsalus R.P."/>
        </authorList>
    </citation>
    <scope>NUCLEOTIDE SEQUENCE [LARGE SCALE GENOMIC DNA]</scope>
    <source>
        <strain evidence="5 6">SNA2</strain>
    </source>
</reference>
<dbReference type="InterPro" id="IPR018062">
    <property type="entry name" value="HTH_AraC-typ_CS"/>
</dbReference>
<keyword evidence="2" id="KW-0238">DNA-binding</keyword>
<dbReference type="InterPro" id="IPR009057">
    <property type="entry name" value="Homeodomain-like_sf"/>
</dbReference>
<dbReference type="SUPFAM" id="SSF51182">
    <property type="entry name" value="RmlC-like cupins"/>
    <property type="match status" value="1"/>
</dbReference>
<dbReference type="EMBL" id="CP139558">
    <property type="protein sequence ID" value="WPU96250.1"/>
    <property type="molecule type" value="Genomic_DNA"/>
</dbReference>
<name>A0ABZ0TYT1_9SPHI</name>
<dbReference type="Pfam" id="PF12833">
    <property type="entry name" value="HTH_18"/>
    <property type="match status" value="1"/>
</dbReference>
<sequence length="292" mass="33993">MKPHFYKVAHDLQCSFSANLRVQPNFGKLWHYHPELELHYVIKGKGVRFIGDNVSNFDENEMILLGENLPHTWRCKEEFYQSDPEIKTEAIVIQFLPEFIGKEFLSIPEALPFRQLFENARKGLYIKGQTKEHVLHLMKEAVSSSGMDRIIALLAIINELSQSNELVSIASSNTFYQSNAAESFRLNKIYTYTLANYKNALPLEEIANVANLSATSFCRYFKRVTNKSYHDFLMEIRISNACRLLIEDKLSIHAICFECGFGNLANFYRYFGRIKQTTPDKYRRTYLDRKNI</sequence>
<accession>A0ABZ0TYT1</accession>
<dbReference type="Proteomes" id="UP001324380">
    <property type="component" value="Chromosome"/>
</dbReference>
<dbReference type="CDD" id="cd06976">
    <property type="entry name" value="cupin_MtlR-like_N"/>
    <property type="match status" value="1"/>
</dbReference>
<proteinExistence type="predicted"/>
<dbReference type="InterPro" id="IPR011051">
    <property type="entry name" value="RmlC_Cupin_sf"/>
</dbReference>
<evidence type="ECO:0000259" key="4">
    <source>
        <dbReference type="PROSITE" id="PS01124"/>
    </source>
</evidence>
<dbReference type="InterPro" id="IPR018060">
    <property type="entry name" value="HTH_AraC"/>
</dbReference>
<organism evidence="5 6">
    <name type="scientific">Mucilaginibacter sabulilitoris</name>
    <dbReference type="NCBI Taxonomy" id="1173583"/>
    <lineage>
        <taxon>Bacteria</taxon>
        <taxon>Pseudomonadati</taxon>
        <taxon>Bacteroidota</taxon>
        <taxon>Sphingobacteriia</taxon>
        <taxon>Sphingobacteriales</taxon>
        <taxon>Sphingobacteriaceae</taxon>
        <taxon>Mucilaginibacter</taxon>
    </lineage>
</organism>
<dbReference type="RefSeq" id="WP_321565349.1">
    <property type="nucleotide sequence ID" value="NZ_CP139558.1"/>
</dbReference>
<dbReference type="Gene3D" id="1.10.10.60">
    <property type="entry name" value="Homeodomain-like"/>
    <property type="match status" value="2"/>
</dbReference>
<keyword evidence="6" id="KW-1185">Reference proteome</keyword>
<dbReference type="SMART" id="SM00342">
    <property type="entry name" value="HTH_ARAC"/>
    <property type="match status" value="1"/>
</dbReference>
<keyword evidence="3" id="KW-0804">Transcription</keyword>
<dbReference type="PANTHER" id="PTHR43280:SF2">
    <property type="entry name" value="HTH-TYPE TRANSCRIPTIONAL REGULATOR EXSA"/>
    <property type="match status" value="1"/>
</dbReference>
<dbReference type="InterPro" id="IPR014710">
    <property type="entry name" value="RmlC-like_jellyroll"/>
</dbReference>
<dbReference type="PANTHER" id="PTHR43280">
    <property type="entry name" value="ARAC-FAMILY TRANSCRIPTIONAL REGULATOR"/>
    <property type="match status" value="1"/>
</dbReference>
<evidence type="ECO:0000256" key="1">
    <source>
        <dbReference type="ARBA" id="ARBA00023015"/>
    </source>
</evidence>
<dbReference type="Gene3D" id="2.60.120.10">
    <property type="entry name" value="Jelly Rolls"/>
    <property type="match status" value="1"/>
</dbReference>
<evidence type="ECO:0000256" key="2">
    <source>
        <dbReference type="ARBA" id="ARBA00023125"/>
    </source>
</evidence>
<evidence type="ECO:0000313" key="5">
    <source>
        <dbReference type="EMBL" id="WPU96250.1"/>
    </source>
</evidence>